<dbReference type="GO" id="GO:0004180">
    <property type="term" value="F:carboxypeptidase activity"/>
    <property type="evidence" value="ECO:0007669"/>
    <property type="project" value="UniProtKB-KW"/>
</dbReference>
<dbReference type="PROSITE" id="PS51257">
    <property type="entry name" value="PROKAR_LIPOPROTEIN"/>
    <property type="match status" value="1"/>
</dbReference>
<dbReference type="GO" id="GO:0046872">
    <property type="term" value="F:metal ion binding"/>
    <property type="evidence" value="ECO:0007669"/>
    <property type="project" value="UniProtKB-KW"/>
</dbReference>
<keyword evidence="7" id="KW-0482">Metalloprotease</keyword>
<evidence type="ECO:0000256" key="2">
    <source>
        <dbReference type="ARBA" id="ARBA00022670"/>
    </source>
</evidence>
<dbReference type="GO" id="GO:0006508">
    <property type="term" value="P:proteolysis"/>
    <property type="evidence" value="ECO:0007669"/>
    <property type="project" value="UniProtKB-KW"/>
</dbReference>
<keyword evidence="4" id="KW-0378">Hydrolase</keyword>
<evidence type="ECO:0000313" key="12">
    <source>
        <dbReference type="Proteomes" id="UP000823921"/>
    </source>
</evidence>
<dbReference type="EMBL" id="DWXO01000056">
    <property type="protein sequence ID" value="HJB80444.1"/>
    <property type="molecule type" value="Genomic_DNA"/>
</dbReference>
<organism evidence="11 12">
    <name type="scientific">Candidatus Flavonifractor intestinigallinarum</name>
    <dbReference type="NCBI Taxonomy" id="2838586"/>
    <lineage>
        <taxon>Bacteria</taxon>
        <taxon>Bacillati</taxon>
        <taxon>Bacillota</taxon>
        <taxon>Clostridia</taxon>
        <taxon>Eubacteriales</taxon>
        <taxon>Oscillospiraceae</taxon>
        <taxon>Flavonifractor</taxon>
    </lineage>
</organism>
<keyword evidence="5" id="KW-0862">Zinc</keyword>
<comment type="catalytic activity">
    <reaction evidence="1">
        <text>D-alanyl-D-alanine + H2O = 2 D-alanine</text>
        <dbReference type="Rhea" id="RHEA:20661"/>
        <dbReference type="ChEBI" id="CHEBI:15377"/>
        <dbReference type="ChEBI" id="CHEBI:57416"/>
        <dbReference type="ChEBI" id="CHEBI:57822"/>
        <dbReference type="EC" id="3.4.13.22"/>
    </reaction>
</comment>
<evidence type="ECO:0000256" key="8">
    <source>
        <dbReference type="ARBA" id="ARBA00023316"/>
    </source>
</evidence>
<dbReference type="Proteomes" id="UP000823921">
    <property type="component" value="Unassembled WGS sequence"/>
</dbReference>
<evidence type="ECO:0000256" key="7">
    <source>
        <dbReference type="ARBA" id="ARBA00023049"/>
    </source>
</evidence>
<evidence type="ECO:0000256" key="1">
    <source>
        <dbReference type="ARBA" id="ARBA00001362"/>
    </source>
</evidence>
<keyword evidence="10" id="KW-0732">Signal</keyword>
<accession>A0A9D2MMV2</accession>
<reference evidence="11" key="1">
    <citation type="journal article" date="2021" name="PeerJ">
        <title>Extensive microbial diversity within the chicken gut microbiome revealed by metagenomics and culture.</title>
        <authorList>
            <person name="Gilroy R."/>
            <person name="Ravi A."/>
            <person name="Getino M."/>
            <person name="Pursley I."/>
            <person name="Horton D.L."/>
            <person name="Alikhan N.F."/>
            <person name="Baker D."/>
            <person name="Gharbi K."/>
            <person name="Hall N."/>
            <person name="Watson M."/>
            <person name="Adriaenssens E.M."/>
            <person name="Foster-Nyarko E."/>
            <person name="Jarju S."/>
            <person name="Secka A."/>
            <person name="Antonio M."/>
            <person name="Oren A."/>
            <person name="Chaudhuri R.R."/>
            <person name="La Ragione R."/>
            <person name="Hildebrand F."/>
            <person name="Pallen M.J."/>
        </authorList>
    </citation>
    <scope>NUCLEOTIDE SEQUENCE</scope>
    <source>
        <strain evidence="11">CHK192-8294</strain>
    </source>
</reference>
<dbReference type="GO" id="GO:0160237">
    <property type="term" value="F:D-Ala-D-Ala dipeptidase activity"/>
    <property type="evidence" value="ECO:0007669"/>
    <property type="project" value="UniProtKB-EC"/>
</dbReference>
<name>A0A9D2MMV2_9FIRM</name>
<evidence type="ECO:0000256" key="4">
    <source>
        <dbReference type="ARBA" id="ARBA00022801"/>
    </source>
</evidence>
<keyword evidence="2" id="KW-0645">Protease</keyword>
<dbReference type="InterPro" id="IPR009045">
    <property type="entry name" value="Zn_M74/Hedgehog-like"/>
</dbReference>
<gene>
    <name evidence="11" type="ORF">H9712_05625</name>
</gene>
<dbReference type="Gene3D" id="3.30.1380.10">
    <property type="match status" value="1"/>
</dbReference>
<evidence type="ECO:0000256" key="3">
    <source>
        <dbReference type="ARBA" id="ARBA00022723"/>
    </source>
</evidence>
<keyword evidence="3" id="KW-0479">Metal-binding</keyword>
<dbReference type="GO" id="GO:0008237">
    <property type="term" value="F:metallopeptidase activity"/>
    <property type="evidence" value="ECO:0007669"/>
    <property type="project" value="UniProtKB-KW"/>
</dbReference>
<evidence type="ECO:0000313" key="11">
    <source>
        <dbReference type="EMBL" id="HJB80444.1"/>
    </source>
</evidence>
<keyword evidence="11" id="KW-0121">Carboxypeptidase</keyword>
<reference evidence="11" key="2">
    <citation type="submission" date="2021-04" db="EMBL/GenBank/DDBJ databases">
        <authorList>
            <person name="Gilroy R."/>
        </authorList>
    </citation>
    <scope>NUCLEOTIDE SEQUENCE</scope>
    <source>
        <strain evidence="11">CHK192-8294</strain>
    </source>
</reference>
<evidence type="ECO:0000256" key="5">
    <source>
        <dbReference type="ARBA" id="ARBA00022833"/>
    </source>
</evidence>
<keyword evidence="6" id="KW-0224">Dipeptidase</keyword>
<dbReference type="SUPFAM" id="SSF55166">
    <property type="entry name" value="Hedgehog/DD-peptidase"/>
    <property type="match status" value="1"/>
</dbReference>
<feature type="chain" id="PRO_5039302566" evidence="10">
    <location>
        <begin position="23"/>
        <end position="398"/>
    </location>
</feature>
<evidence type="ECO:0000256" key="6">
    <source>
        <dbReference type="ARBA" id="ARBA00022997"/>
    </source>
</evidence>
<dbReference type="PANTHER" id="PTHR43126">
    <property type="entry name" value="D-ALANYL-D-ALANINE DIPEPTIDASE"/>
    <property type="match status" value="1"/>
</dbReference>
<feature type="region of interest" description="Disordered" evidence="9">
    <location>
        <begin position="23"/>
        <end position="94"/>
    </location>
</feature>
<keyword evidence="8" id="KW-0961">Cell wall biogenesis/degradation</keyword>
<protein>
    <submittedName>
        <fullName evidence="11">D-alanyl-D-alanine carboxypeptidase family protein</fullName>
    </submittedName>
</protein>
<proteinExistence type="predicted"/>
<evidence type="ECO:0000256" key="10">
    <source>
        <dbReference type="SAM" id="SignalP"/>
    </source>
</evidence>
<dbReference type="GO" id="GO:0071555">
    <property type="term" value="P:cell wall organization"/>
    <property type="evidence" value="ECO:0007669"/>
    <property type="project" value="UniProtKB-KW"/>
</dbReference>
<feature type="compositionally biased region" description="Pro residues" evidence="9">
    <location>
        <begin position="25"/>
        <end position="59"/>
    </location>
</feature>
<evidence type="ECO:0000256" key="9">
    <source>
        <dbReference type="SAM" id="MobiDB-lite"/>
    </source>
</evidence>
<comment type="caution">
    <text evidence="11">The sequence shown here is derived from an EMBL/GenBank/DDBJ whole genome shotgun (WGS) entry which is preliminary data.</text>
</comment>
<dbReference type="InterPro" id="IPR000755">
    <property type="entry name" value="A_A_dipeptidase"/>
</dbReference>
<feature type="signal peptide" evidence="10">
    <location>
        <begin position="1"/>
        <end position="22"/>
    </location>
</feature>
<dbReference type="AlphaFoldDB" id="A0A9D2MMV2"/>
<sequence length="398" mass="42297">MIRRAAALLCALALLAGLAACAAPQPEPSPTPSPSPTQTPAPTPTPEPTPTPSAEPTPSPSVQASGTPEPAATVTPPSETPQPEPEESPASPSPAIVARKLSASVPASDPYAGAAAVLPAGTSFCILSEQGNWWKVSSGYGTGWVDHRLCMINLPDVVPSIVYDATNSYASRYTSSGKDIPGITGQALYQGKVYNPRFDEEQFLMPVLYATAKKICTAQQKALAQGNSLKLYEAYRPYAAQRAVVKALTALAEKDPEVKAGITTKPWSMTYFINTGYSNHQKGFAVDVSLVKVFRTETRSTGGRSYLVPVDYQEYEMPTPIHELSMAAASTTGPGETTLASTMNDPAIALRDYFRKAGMTPLESEWWHFNDYAARTLAGGRTSTGGFEVTRCRSAAPG</sequence>